<dbReference type="PANTHER" id="PTHR10434">
    <property type="entry name" value="1-ACYL-SN-GLYCEROL-3-PHOSPHATE ACYLTRANSFERASE"/>
    <property type="match status" value="1"/>
</dbReference>
<sequence length="267" mass="30171">MPFSARYGVRTGAAGCGGRALKTDFMISAVYYIFLVFLCTFFMVLSAVALVVCYPFDKGRRVVHELSRILVRIFFAVPPRWRQRVIGREYVDRKKSYVIVLNHNTVIDIPTLYYIPLNFRWVSKREVFKTPFFGQYLVLHGDICINRGRASEALEQMVRDGKLWISRGASVAVFPEGTRSKDGEIHRFKAGAFTLAKEAGVEILPVVLDGTKTLIKKNALFNWGNRITIRVLPPVSAGRVAAAETHELMQEVHDAMCAALAEIRNKK</sequence>
<keyword evidence="10" id="KW-1133">Transmembrane helix</keyword>
<evidence type="ECO:0000256" key="3">
    <source>
        <dbReference type="ARBA" id="ARBA00005189"/>
    </source>
</evidence>
<dbReference type="CDD" id="cd07989">
    <property type="entry name" value="LPLAT_AGPAT-like"/>
    <property type="match status" value="1"/>
</dbReference>
<dbReference type="Pfam" id="PF01553">
    <property type="entry name" value="Acyltransferase"/>
    <property type="match status" value="1"/>
</dbReference>
<dbReference type="NCBIfam" id="TIGR00530">
    <property type="entry name" value="AGP_acyltrn"/>
    <property type="match status" value="1"/>
</dbReference>
<feature type="transmembrane region" description="Helical" evidence="10">
    <location>
        <begin position="29"/>
        <end position="54"/>
    </location>
</feature>
<comment type="pathway">
    <text evidence="2">Phospholipid metabolism; CDP-diacylglycerol biosynthesis; CDP-diacylglycerol from sn-glycerol 3-phosphate: step 2/3.</text>
</comment>
<comment type="similarity">
    <text evidence="4 9">Belongs to the 1-acyl-sn-glycerol-3-phosphate acyltransferase family.</text>
</comment>
<evidence type="ECO:0000256" key="4">
    <source>
        <dbReference type="ARBA" id="ARBA00008655"/>
    </source>
</evidence>
<evidence type="ECO:0000256" key="10">
    <source>
        <dbReference type="SAM" id="Phobius"/>
    </source>
</evidence>
<comment type="caution">
    <text evidence="12">The sequence shown here is derived from an EMBL/GenBank/DDBJ whole genome shotgun (WGS) entry which is preliminary data.</text>
</comment>
<feature type="domain" description="Phospholipid/glycerol acyltransferase" evidence="11">
    <location>
        <begin position="97"/>
        <end position="211"/>
    </location>
</feature>
<reference evidence="12 13" key="1">
    <citation type="journal article" date="2019" name="Nat. Med.">
        <title>A library of human gut bacterial isolates paired with longitudinal multiomics data enables mechanistic microbiome research.</title>
        <authorList>
            <person name="Poyet M."/>
            <person name="Groussin M."/>
            <person name="Gibbons S.M."/>
            <person name="Avila-Pacheco J."/>
            <person name="Jiang X."/>
            <person name="Kearney S.M."/>
            <person name="Perrotta A.R."/>
            <person name="Berdy B."/>
            <person name="Zhao S."/>
            <person name="Lieberman T.D."/>
            <person name="Swanson P.K."/>
            <person name="Smith M."/>
            <person name="Roesemann S."/>
            <person name="Alexander J.E."/>
            <person name="Rich S.A."/>
            <person name="Livny J."/>
            <person name="Vlamakis H."/>
            <person name="Clish C."/>
            <person name="Bullock K."/>
            <person name="Deik A."/>
            <person name="Scott J."/>
            <person name="Pierce K.A."/>
            <person name="Xavier R.J."/>
            <person name="Alm E.J."/>
        </authorList>
    </citation>
    <scope>NUCLEOTIDE SEQUENCE [LARGE SCALE GENOMIC DNA]</scope>
    <source>
        <strain evidence="12 13">BIOML-A1</strain>
    </source>
</reference>
<keyword evidence="9" id="KW-0594">Phospholipid biosynthesis</keyword>
<keyword evidence="9" id="KW-1208">Phospholipid metabolism</keyword>
<keyword evidence="9" id="KW-0443">Lipid metabolism</keyword>
<name>A0ABQ6S4B7_9BACT</name>
<evidence type="ECO:0000256" key="6">
    <source>
        <dbReference type="ARBA" id="ARBA00016139"/>
    </source>
</evidence>
<keyword evidence="13" id="KW-1185">Reference proteome</keyword>
<accession>A0ABQ6S4B7</accession>
<evidence type="ECO:0000313" key="12">
    <source>
        <dbReference type="EMBL" id="KAA3159725.1"/>
    </source>
</evidence>
<evidence type="ECO:0000256" key="5">
    <source>
        <dbReference type="ARBA" id="ARBA00013211"/>
    </source>
</evidence>
<evidence type="ECO:0000256" key="7">
    <source>
        <dbReference type="ARBA" id="ARBA00022679"/>
    </source>
</evidence>
<dbReference type="SUPFAM" id="SSF69593">
    <property type="entry name" value="Glycerol-3-phosphate (1)-acyltransferase"/>
    <property type="match status" value="1"/>
</dbReference>
<dbReference type="PANTHER" id="PTHR10434:SF11">
    <property type="entry name" value="1-ACYL-SN-GLYCEROL-3-PHOSPHATE ACYLTRANSFERASE"/>
    <property type="match status" value="1"/>
</dbReference>
<dbReference type="InterPro" id="IPR004552">
    <property type="entry name" value="AGP_acyltrans"/>
</dbReference>
<dbReference type="GO" id="GO:0016746">
    <property type="term" value="F:acyltransferase activity"/>
    <property type="evidence" value="ECO:0007669"/>
    <property type="project" value="UniProtKB-KW"/>
</dbReference>
<proteinExistence type="inferred from homology"/>
<protein>
    <recommendedName>
        <fullName evidence="6 9">1-acyl-sn-glycerol-3-phosphate acyltransferase</fullName>
        <ecNumber evidence="5 9">2.3.1.51</ecNumber>
    </recommendedName>
</protein>
<comment type="domain">
    <text evidence="9">The HXXXXD motif is essential for acyltransferase activity and may constitute the binding site for the phosphate moiety of the glycerol-3-phosphate.</text>
</comment>
<comment type="pathway">
    <text evidence="3">Lipid metabolism.</text>
</comment>
<evidence type="ECO:0000259" key="11">
    <source>
        <dbReference type="SMART" id="SM00563"/>
    </source>
</evidence>
<dbReference type="SMART" id="SM00563">
    <property type="entry name" value="PlsC"/>
    <property type="match status" value="1"/>
</dbReference>
<keyword evidence="9" id="KW-0444">Lipid biosynthesis</keyword>
<evidence type="ECO:0000256" key="2">
    <source>
        <dbReference type="ARBA" id="ARBA00004728"/>
    </source>
</evidence>
<evidence type="ECO:0000256" key="8">
    <source>
        <dbReference type="ARBA" id="ARBA00023315"/>
    </source>
</evidence>
<keyword evidence="8 9" id="KW-0012">Acyltransferase</keyword>
<evidence type="ECO:0000313" key="13">
    <source>
        <dbReference type="Proteomes" id="UP000324870"/>
    </source>
</evidence>
<organism evidence="12 13">
    <name type="scientific">Alistipes finegoldii</name>
    <dbReference type="NCBI Taxonomy" id="214856"/>
    <lineage>
        <taxon>Bacteria</taxon>
        <taxon>Pseudomonadati</taxon>
        <taxon>Bacteroidota</taxon>
        <taxon>Bacteroidia</taxon>
        <taxon>Bacteroidales</taxon>
        <taxon>Rikenellaceae</taxon>
        <taxon>Alistipes</taxon>
    </lineage>
</organism>
<keyword evidence="10" id="KW-0812">Transmembrane</keyword>
<gene>
    <name evidence="12" type="ORF">F2A26_05440</name>
</gene>
<keyword evidence="7 9" id="KW-0808">Transferase</keyword>
<dbReference type="InterPro" id="IPR002123">
    <property type="entry name" value="Plipid/glycerol_acylTrfase"/>
</dbReference>
<evidence type="ECO:0000256" key="9">
    <source>
        <dbReference type="RuleBase" id="RU361267"/>
    </source>
</evidence>
<dbReference type="EC" id="2.3.1.51" evidence="5 9"/>
<dbReference type="Proteomes" id="UP000324870">
    <property type="component" value="Unassembled WGS sequence"/>
</dbReference>
<keyword evidence="10" id="KW-0472">Membrane</keyword>
<evidence type="ECO:0000256" key="1">
    <source>
        <dbReference type="ARBA" id="ARBA00001141"/>
    </source>
</evidence>
<dbReference type="EMBL" id="VVND01000006">
    <property type="protein sequence ID" value="KAA3159725.1"/>
    <property type="molecule type" value="Genomic_DNA"/>
</dbReference>
<comment type="catalytic activity">
    <reaction evidence="1 9">
        <text>a 1-acyl-sn-glycero-3-phosphate + an acyl-CoA = a 1,2-diacyl-sn-glycero-3-phosphate + CoA</text>
        <dbReference type="Rhea" id="RHEA:19709"/>
        <dbReference type="ChEBI" id="CHEBI:57287"/>
        <dbReference type="ChEBI" id="CHEBI:57970"/>
        <dbReference type="ChEBI" id="CHEBI:58342"/>
        <dbReference type="ChEBI" id="CHEBI:58608"/>
        <dbReference type="EC" id="2.3.1.51"/>
    </reaction>
</comment>